<feature type="repeat" description="TPR" evidence="8">
    <location>
        <begin position="262"/>
        <end position="295"/>
    </location>
</feature>
<dbReference type="SUPFAM" id="SSF48452">
    <property type="entry name" value="TPR-like"/>
    <property type="match status" value="2"/>
</dbReference>
<evidence type="ECO:0000256" key="2">
    <source>
        <dbReference type="ARBA" id="ARBA00005386"/>
    </source>
</evidence>
<comment type="similarity">
    <text evidence="2">Belongs to the glycosyltransferase 41 family. O-GlcNAc transferase subfamily.</text>
</comment>
<organism evidence="11 12">
    <name type="scientific">Hyphomicrobium denitrificans 1NES1</name>
    <dbReference type="NCBI Taxonomy" id="670307"/>
    <lineage>
        <taxon>Bacteria</taxon>
        <taxon>Pseudomonadati</taxon>
        <taxon>Pseudomonadota</taxon>
        <taxon>Alphaproteobacteria</taxon>
        <taxon>Hyphomicrobiales</taxon>
        <taxon>Hyphomicrobiaceae</taxon>
        <taxon>Hyphomicrobium</taxon>
    </lineage>
</organism>
<dbReference type="InterPro" id="IPR019734">
    <property type="entry name" value="TPR_rpt"/>
</dbReference>
<evidence type="ECO:0000313" key="11">
    <source>
        <dbReference type="EMBL" id="AGK58056.1"/>
    </source>
</evidence>
<dbReference type="EMBL" id="CP005587">
    <property type="protein sequence ID" value="AGK58056.1"/>
    <property type="molecule type" value="Genomic_DNA"/>
</dbReference>
<dbReference type="RefSeq" id="WP_015598087.1">
    <property type="nucleotide sequence ID" value="NC_021172.1"/>
</dbReference>
<dbReference type="Gene3D" id="3.40.50.11380">
    <property type="match status" value="1"/>
</dbReference>
<dbReference type="Pfam" id="PF25063">
    <property type="entry name" value="ARM_TT21_C"/>
    <property type="match status" value="1"/>
</dbReference>
<evidence type="ECO:0000256" key="4">
    <source>
        <dbReference type="ARBA" id="ARBA00022676"/>
    </source>
</evidence>
<feature type="repeat" description="TPR" evidence="8">
    <location>
        <begin position="228"/>
        <end position="261"/>
    </location>
</feature>
<accession>N0BC28</accession>
<dbReference type="KEGG" id="hdt:HYPDE_31908"/>
<dbReference type="eggNOG" id="COG3914">
    <property type="taxonomic scope" value="Bacteria"/>
</dbReference>
<feature type="domain" description="O-GlcNAc transferase C-terminal" evidence="9">
    <location>
        <begin position="608"/>
        <end position="792"/>
    </location>
</feature>
<feature type="repeat" description="TPR" evidence="8">
    <location>
        <begin position="330"/>
        <end position="363"/>
    </location>
</feature>
<keyword evidence="12" id="KW-1185">Reference proteome</keyword>
<dbReference type="Proteomes" id="UP000005952">
    <property type="component" value="Chromosome"/>
</dbReference>
<dbReference type="Pfam" id="PF13431">
    <property type="entry name" value="TPR_17"/>
    <property type="match status" value="1"/>
</dbReference>
<keyword evidence="7 8" id="KW-0802">TPR repeat</keyword>
<dbReference type="Gene3D" id="1.25.40.10">
    <property type="entry name" value="Tetratricopeptide repeat domain"/>
    <property type="match status" value="3"/>
</dbReference>
<evidence type="ECO:0000256" key="8">
    <source>
        <dbReference type="PROSITE-ProRule" id="PRU00339"/>
    </source>
</evidence>
<dbReference type="SMART" id="SM00028">
    <property type="entry name" value="TPR"/>
    <property type="match status" value="9"/>
</dbReference>
<proteinExistence type="inferred from homology"/>
<dbReference type="InterPro" id="IPR011990">
    <property type="entry name" value="TPR-like_helical_dom_sf"/>
</dbReference>
<feature type="repeat" description="TPR" evidence="8">
    <location>
        <begin position="160"/>
        <end position="193"/>
    </location>
</feature>
<evidence type="ECO:0000259" key="9">
    <source>
        <dbReference type="Pfam" id="PF13844"/>
    </source>
</evidence>
<comment type="pathway">
    <text evidence="1">Protein modification; protein glycosylation.</text>
</comment>
<sequence>MNRKERRRALATSRAAPHQIDPAAAADYRDAVHYLQAGEWLKSEMAHRRVLAKAPGHPPTLHHLGLIAYKCNDGVRAVEYIRQSLDSDPRYHQAWLNLAIILADLKRSKEAIEACKQCVALQPKNSAAFEVLGNLLRVAQNDAEAMEAYLTSLRLQPEQPRVLARLAEMMLQSGNVPDALAYCRRALKVDPTLSELRRLEQRILATSGSMHDVEAALATQAASPAELAKGLNDLGDYLRTQWRYEDAIDVYSRAALADPASADALLNMALAFTSLGRKEEALASYQAGLAIDPDRAEAYADVGNLLRGMRMSTGAIQAYEKAIELEPTLAVAHYNLAVTLKERERYDEARAAFIKSVEHAPDSIVHRFELANLRRVLCDWDGLDREEQECLDQFRQRGAHVAPFQLISTPATRADQLEAGQRHAATLAAPDALRFKDHRGRLGMGQRIRVGFLSADFFNHATAMLLVEVLENIDRSRFELFGYCFSPDDGTDLRRRIIAAFDRYVQIGTMTDRSAAHAIHEDGIDILVDLKGYTRDGRPEILTYRPAPIQVNYLGYPCTMGMDGIDYILTDPIVAPMEHQAGYSERIVHLPDCYQPNDRKRKISETPVTRADFGLPEDAFVFCSFNNSYKLNATMFDVWMSLLRRVAGSVLWLLVPTSACRENLRREAAARGVDPDRLVFASRLPIAEHLARHRLADLFLDALPCNAHTTASDALWAGLPVLTAMGETFSGRVAASLLTAAGLPELVTGSLADYAEAALALAQDKTKLADLRAKLARQRETAPLFDSTRYTRYFESALSTMAEIARAGEPPRSFAVTD</sequence>
<evidence type="ECO:0000259" key="10">
    <source>
        <dbReference type="Pfam" id="PF25063"/>
    </source>
</evidence>
<dbReference type="InterPro" id="IPR056834">
    <property type="entry name" value="ARM_TT21_C"/>
</dbReference>
<feature type="repeat" description="TPR" evidence="8">
    <location>
        <begin position="92"/>
        <end position="125"/>
    </location>
</feature>
<dbReference type="AlphaFoldDB" id="N0BC28"/>
<gene>
    <name evidence="11" type="ORF">HYPDE_31908</name>
</gene>
<evidence type="ECO:0000256" key="5">
    <source>
        <dbReference type="ARBA" id="ARBA00022679"/>
    </source>
</evidence>
<dbReference type="InterPro" id="IPR029489">
    <property type="entry name" value="OGT/SEC/SPY_C"/>
</dbReference>
<dbReference type="eggNOG" id="COG0457">
    <property type="taxonomic scope" value="Bacteria"/>
</dbReference>
<evidence type="ECO:0000313" key="12">
    <source>
        <dbReference type="Proteomes" id="UP000005952"/>
    </source>
</evidence>
<dbReference type="PANTHER" id="PTHR44998">
    <property type="match status" value="1"/>
</dbReference>
<dbReference type="EC" id="2.4.1.255" evidence="3"/>
<evidence type="ECO:0000256" key="7">
    <source>
        <dbReference type="ARBA" id="ARBA00022803"/>
    </source>
</evidence>
<dbReference type="Pfam" id="PF13844">
    <property type="entry name" value="Glyco_transf_41"/>
    <property type="match status" value="2"/>
</dbReference>
<evidence type="ECO:0000256" key="6">
    <source>
        <dbReference type="ARBA" id="ARBA00022737"/>
    </source>
</evidence>
<protein>
    <recommendedName>
        <fullName evidence="3">protein O-GlcNAc transferase</fullName>
        <ecNumber evidence="3">2.4.1.255</ecNumber>
    </recommendedName>
</protein>
<keyword evidence="4" id="KW-0328">Glycosyltransferase</keyword>
<keyword evidence="5" id="KW-0808">Transferase</keyword>
<dbReference type="OrthoDB" id="146908at2"/>
<dbReference type="PROSITE" id="PS50005">
    <property type="entry name" value="TPR"/>
    <property type="match status" value="7"/>
</dbReference>
<feature type="repeat" description="TPR" evidence="8">
    <location>
        <begin position="126"/>
        <end position="159"/>
    </location>
</feature>
<dbReference type="Gene3D" id="3.40.50.2000">
    <property type="entry name" value="Glycogen Phosphorylase B"/>
    <property type="match status" value="1"/>
</dbReference>
<feature type="domain" description="O-GlcNAc transferase C-terminal" evidence="9">
    <location>
        <begin position="439"/>
        <end position="600"/>
    </location>
</feature>
<dbReference type="HOGENOM" id="CLU_001721_5_0_5"/>
<reference evidence="11 12" key="1">
    <citation type="journal article" date="2013" name="Genome Announc.">
        <title>Genome sequences for three denitrifying bacterial strains isolated from a uranium- and nitrate-contaminated subsurface environment.</title>
        <authorList>
            <person name="Venkatramanan R."/>
            <person name="Prakash O."/>
            <person name="Woyke T."/>
            <person name="Chain P."/>
            <person name="Goodwin L.A."/>
            <person name="Watson D."/>
            <person name="Brooks S."/>
            <person name="Kostka J.E."/>
            <person name="Green S.J."/>
        </authorList>
    </citation>
    <scope>NUCLEOTIDE SEQUENCE [LARGE SCALE GENOMIC DNA]</scope>
    <source>
        <strain evidence="11 12">1NES1</strain>
    </source>
</reference>
<feature type="repeat" description="TPR" evidence="8">
    <location>
        <begin position="296"/>
        <end position="329"/>
    </location>
</feature>
<feature type="domain" description="Tetratricopeptide repeat protein 21A/21B C-terminal ARM" evidence="10">
    <location>
        <begin position="78"/>
        <end position="198"/>
    </location>
</feature>
<dbReference type="GO" id="GO:0097363">
    <property type="term" value="F:protein O-acetylglucosaminyltransferase activity"/>
    <property type="evidence" value="ECO:0007669"/>
    <property type="project" value="UniProtKB-EC"/>
</dbReference>
<dbReference type="Pfam" id="PF13432">
    <property type="entry name" value="TPR_16"/>
    <property type="match status" value="1"/>
</dbReference>
<name>N0BC28_9HYPH</name>
<dbReference type="PROSITE" id="PS50293">
    <property type="entry name" value="TPR_REGION"/>
    <property type="match status" value="1"/>
</dbReference>
<evidence type="ECO:0000256" key="1">
    <source>
        <dbReference type="ARBA" id="ARBA00004922"/>
    </source>
</evidence>
<dbReference type="STRING" id="670307.HYPDE_31908"/>
<evidence type="ECO:0000256" key="3">
    <source>
        <dbReference type="ARBA" id="ARBA00011970"/>
    </source>
</evidence>
<dbReference type="PANTHER" id="PTHR44998:SF1">
    <property type="entry name" value="UDP-N-ACETYLGLUCOSAMINE--PEPTIDE N-ACETYLGLUCOSAMINYLTRANSFERASE 110 KDA SUBUNIT"/>
    <property type="match status" value="1"/>
</dbReference>
<keyword evidence="6" id="KW-0677">Repeat</keyword>